<evidence type="ECO:0000313" key="2">
    <source>
        <dbReference type="EMBL" id="RFA16015.1"/>
    </source>
</evidence>
<accession>A0A3E0W2H0</accession>
<feature type="chain" id="PRO_5017541552" description="CHRD domain-containing protein" evidence="1">
    <location>
        <begin position="21"/>
        <end position="200"/>
    </location>
</feature>
<reference evidence="2 3" key="1">
    <citation type="submission" date="2017-04" db="EMBL/GenBank/DDBJ databases">
        <title>Comparative genome analysis of Subtercola boreus.</title>
        <authorList>
            <person name="Cho Y.-J."/>
            <person name="Cho A."/>
            <person name="Kim O.-S."/>
            <person name="Lee J.-I."/>
        </authorList>
    </citation>
    <scope>NUCLEOTIDE SEQUENCE [LARGE SCALE GENOMIC DNA]</scope>
    <source>
        <strain evidence="2 3">P27479</strain>
    </source>
</reference>
<evidence type="ECO:0008006" key="4">
    <source>
        <dbReference type="Google" id="ProtNLM"/>
    </source>
</evidence>
<comment type="caution">
    <text evidence="2">The sequence shown here is derived from an EMBL/GenBank/DDBJ whole genome shotgun (WGS) entry which is preliminary data.</text>
</comment>
<name>A0A3E0W2H0_9MICO</name>
<proteinExistence type="predicted"/>
<evidence type="ECO:0000313" key="3">
    <source>
        <dbReference type="Proteomes" id="UP000256541"/>
    </source>
</evidence>
<keyword evidence="1" id="KW-0732">Signal</keyword>
<dbReference type="AlphaFoldDB" id="A0A3E0W2H0"/>
<dbReference type="Proteomes" id="UP000256541">
    <property type="component" value="Unassembled WGS sequence"/>
</dbReference>
<gene>
    <name evidence="2" type="ORF">B7R22_04560</name>
</gene>
<dbReference type="EMBL" id="NBXB01000015">
    <property type="protein sequence ID" value="RFA16015.1"/>
    <property type="molecule type" value="Genomic_DNA"/>
</dbReference>
<protein>
    <recommendedName>
        <fullName evidence="4">CHRD domain-containing protein</fullName>
    </recommendedName>
</protein>
<sequence length="200" mass="20672">MSAVVLGGAVLLAAARSAPADVPPPAAVESPFLPATTAVGAVSAAPWARPDDPTGRAALAGLRMLKIEGTALHLHAHLTVTVDGQAETVPAEIGIDNPSGTVSPVHTHDTTGIIHVESPVQADFTLGQFFTEWNVALDAAIIGAYPSTPTDTLTVFVNQQPFTGNPASIVFTNKMDIDIVVSPVGVPVEPQAPFDWPAQY</sequence>
<organism evidence="2 3">
    <name type="scientific">Subtercola boreus</name>
    <dbReference type="NCBI Taxonomy" id="120213"/>
    <lineage>
        <taxon>Bacteria</taxon>
        <taxon>Bacillati</taxon>
        <taxon>Actinomycetota</taxon>
        <taxon>Actinomycetes</taxon>
        <taxon>Micrococcales</taxon>
        <taxon>Microbacteriaceae</taxon>
        <taxon>Subtercola</taxon>
    </lineage>
</organism>
<feature type="signal peptide" evidence="1">
    <location>
        <begin position="1"/>
        <end position="20"/>
    </location>
</feature>
<evidence type="ECO:0000256" key="1">
    <source>
        <dbReference type="SAM" id="SignalP"/>
    </source>
</evidence>